<dbReference type="KEGG" id="atl:Athai_17180"/>
<dbReference type="PANTHER" id="PTHR43744">
    <property type="entry name" value="ABC TRANSPORTER PERMEASE PROTEIN MG189-RELATED-RELATED"/>
    <property type="match status" value="1"/>
</dbReference>
<feature type="transmembrane region" description="Helical" evidence="7">
    <location>
        <begin position="29"/>
        <end position="54"/>
    </location>
</feature>
<keyword evidence="4 7" id="KW-0812">Transmembrane</keyword>
<dbReference type="EMBL" id="AP023355">
    <property type="protein sequence ID" value="BCJ34215.1"/>
    <property type="molecule type" value="Genomic_DNA"/>
</dbReference>
<evidence type="ECO:0000256" key="6">
    <source>
        <dbReference type="ARBA" id="ARBA00023136"/>
    </source>
</evidence>
<dbReference type="PANTHER" id="PTHR43744:SF8">
    <property type="entry name" value="SN-GLYCEROL-3-PHOSPHATE TRANSPORT SYSTEM PERMEASE PROTEIN UGPE"/>
    <property type="match status" value="1"/>
</dbReference>
<dbReference type="InterPro" id="IPR000515">
    <property type="entry name" value="MetI-like"/>
</dbReference>
<evidence type="ECO:0000259" key="9">
    <source>
        <dbReference type="PROSITE" id="PS50928"/>
    </source>
</evidence>
<feature type="region of interest" description="Disordered" evidence="8">
    <location>
        <begin position="1"/>
        <end position="20"/>
    </location>
</feature>
<protein>
    <submittedName>
        <fullName evidence="10">Sugar ABC transporter permease</fullName>
    </submittedName>
</protein>
<evidence type="ECO:0000256" key="5">
    <source>
        <dbReference type="ARBA" id="ARBA00022989"/>
    </source>
</evidence>
<dbReference type="Proteomes" id="UP000611640">
    <property type="component" value="Chromosome"/>
</dbReference>
<keyword evidence="5 7" id="KW-1133">Transmembrane helix</keyword>
<evidence type="ECO:0000256" key="2">
    <source>
        <dbReference type="ARBA" id="ARBA00022448"/>
    </source>
</evidence>
<comment type="subcellular location">
    <subcellularLocation>
        <location evidence="1 7">Cell membrane</location>
        <topology evidence="1 7">Multi-pass membrane protein</topology>
    </subcellularLocation>
</comment>
<dbReference type="InterPro" id="IPR035906">
    <property type="entry name" value="MetI-like_sf"/>
</dbReference>
<feature type="transmembrane region" description="Helical" evidence="7">
    <location>
        <begin position="126"/>
        <end position="145"/>
    </location>
</feature>
<evidence type="ECO:0000313" key="10">
    <source>
        <dbReference type="EMBL" id="BCJ34215.1"/>
    </source>
</evidence>
<dbReference type="Gene3D" id="1.10.3720.10">
    <property type="entry name" value="MetI-like"/>
    <property type="match status" value="1"/>
</dbReference>
<evidence type="ECO:0000256" key="7">
    <source>
        <dbReference type="RuleBase" id="RU363032"/>
    </source>
</evidence>
<feature type="transmembrane region" description="Helical" evidence="7">
    <location>
        <begin position="205"/>
        <end position="226"/>
    </location>
</feature>
<feature type="compositionally biased region" description="Basic and acidic residues" evidence="8">
    <location>
        <begin position="1"/>
        <end position="10"/>
    </location>
</feature>
<reference evidence="10 11" key="1">
    <citation type="submission" date="2020-08" db="EMBL/GenBank/DDBJ databases">
        <title>Whole genome shotgun sequence of Actinocatenispora thailandica NBRC 105041.</title>
        <authorList>
            <person name="Komaki H."/>
            <person name="Tamura T."/>
        </authorList>
    </citation>
    <scope>NUCLEOTIDE SEQUENCE [LARGE SCALE GENOMIC DNA]</scope>
    <source>
        <strain evidence="10 11">NBRC 105041</strain>
    </source>
</reference>
<feature type="transmembrane region" description="Helical" evidence="7">
    <location>
        <begin position="259"/>
        <end position="280"/>
    </location>
</feature>
<feature type="transmembrane region" description="Helical" evidence="7">
    <location>
        <begin position="157"/>
        <end position="176"/>
    </location>
</feature>
<evidence type="ECO:0000256" key="8">
    <source>
        <dbReference type="SAM" id="MobiDB-lite"/>
    </source>
</evidence>
<dbReference type="AlphaFoldDB" id="A0A7R7DM53"/>
<evidence type="ECO:0000256" key="1">
    <source>
        <dbReference type="ARBA" id="ARBA00004651"/>
    </source>
</evidence>
<evidence type="ECO:0000313" key="11">
    <source>
        <dbReference type="Proteomes" id="UP000611640"/>
    </source>
</evidence>
<dbReference type="GO" id="GO:0005886">
    <property type="term" value="C:plasma membrane"/>
    <property type="evidence" value="ECO:0007669"/>
    <property type="project" value="UniProtKB-SubCell"/>
</dbReference>
<evidence type="ECO:0000256" key="4">
    <source>
        <dbReference type="ARBA" id="ARBA00022692"/>
    </source>
</evidence>
<evidence type="ECO:0000256" key="3">
    <source>
        <dbReference type="ARBA" id="ARBA00022475"/>
    </source>
</evidence>
<sequence length="294" mass="32018">MSSTVIERRGSALRPGTAPRRRRRRNLHFPAYLVLTVLALFAIGPAVLMVFNAFKSNAQIGASPLAPPTSLSWSNFSIAWQQGDFGATMRNSAILVVGSAAGTCVIAGLAAYALSHLDLPGRGGVITYLFLASSMPVQLFVVPLFSLWTDLGLTDNLFGLIVIYWATDAPFATLLLRSFLLKVPKEYVEAGRLDGASEVQIARRVMLPLAWPGLMTVALVVGLWAWNEFFWAITFIHDPAKRPISTSFMAFQDENSTNWGLSSAAALFMLVPILILFLVLQRRFVAGLTSGGLK</sequence>
<feature type="transmembrane region" description="Helical" evidence="7">
    <location>
        <begin position="93"/>
        <end position="114"/>
    </location>
</feature>
<dbReference type="PROSITE" id="PS50928">
    <property type="entry name" value="ABC_TM1"/>
    <property type="match status" value="1"/>
</dbReference>
<dbReference type="CDD" id="cd06261">
    <property type="entry name" value="TM_PBP2"/>
    <property type="match status" value="1"/>
</dbReference>
<feature type="domain" description="ABC transmembrane type-1" evidence="9">
    <location>
        <begin position="89"/>
        <end position="280"/>
    </location>
</feature>
<keyword evidence="11" id="KW-1185">Reference proteome</keyword>
<keyword evidence="6 7" id="KW-0472">Membrane</keyword>
<accession>A0A7R7DM53</accession>
<name>A0A7R7DM53_9ACTN</name>
<comment type="similarity">
    <text evidence="7">Belongs to the binding-protein-dependent transport system permease family.</text>
</comment>
<keyword evidence="3" id="KW-1003">Cell membrane</keyword>
<keyword evidence="2 7" id="KW-0813">Transport</keyword>
<dbReference type="RefSeq" id="WP_203960969.1">
    <property type="nucleotide sequence ID" value="NZ_AP023355.1"/>
</dbReference>
<gene>
    <name evidence="10" type="primary">yurM</name>
    <name evidence="10" type="ORF">Athai_17180</name>
</gene>
<proteinExistence type="inferred from homology"/>
<dbReference type="Pfam" id="PF00528">
    <property type="entry name" value="BPD_transp_1"/>
    <property type="match status" value="1"/>
</dbReference>
<dbReference type="GO" id="GO:0055085">
    <property type="term" value="P:transmembrane transport"/>
    <property type="evidence" value="ECO:0007669"/>
    <property type="project" value="InterPro"/>
</dbReference>
<organism evidence="10 11">
    <name type="scientific">Actinocatenispora thailandica</name>
    <dbReference type="NCBI Taxonomy" id="227318"/>
    <lineage>
        <taxon>Bacteria</taxon>
        <taxon>Bacillati</taxon>
        <taxon>Actinomycetota</taxon>
        <taxon>Actinomycetes</taxon>
        <taxon>Micromonosporales</taxon>
        <taxon>Micromonosporaceae</taxon>
        <taxon>Actinocatenispora</taxon>
    </lineage>
</organism>
<dbReference type="SUPFAM" id="SSF161098">
    <property type="entry name" value="MetI-like"/>
    <property type="match status" value="1"/>
</dbReference>